<dbReference type="STRING" id="418985.A0A1V9XJ67"/>
<dbReference type="FunCoup" id="A0A1V9XJ67">
    <property type="interactions" value="973"/>
</dbReference>
<comment type="caution">
    <text evidence="5">The sequence shown here is derived from an EMBL/GenBank/DDBJ whole genome shotgun (WGS) entry which is preliminary data.</text>
</comment>
<dbReference type="Pfam" id="PF01255">
    <property type="entry name" value="Prenyltransf"/>
    <property type="match status" value="1"/>
</dbReference>
<evidence type="ECO:0000256" key="1">
    <source>
        <dbReference type="ARBA" id="ARBA00005432"/>
    </source>
</evidence>
<gene>
    <name evidence="5" type="ORF">BIW11_01133</name>
</gene>
<dbReference type="PANTHER" id="PTHR10291:SF43">
    <property type="entry name" value="DEHYDRODOLICHYL DIPHOSPHATE SYNTHASE COMPLEX SUBUNIT DHDDS"/>
    <property type="match status" value="1"/>
</dbReference>
<evidence type="ECO:0000256" key="2">
    <source>
        <dbReference type="ARBA" id="ARBA00022679"/>
    </source>
</evidence>
<accession>A0A1V9XJ67</accession>
<evidence type="ECO:0000313" key="5">
    <source>
        <dbReference type="EMBL" id="OQR73496.1"/>
    </source>
</evidence>
<dbReference type="GO" id="GO:0005783">
    <property type="term" value="C:endoplasmic reticulum"/>
    <property type="evidence" value="ECO:0007669"/>
    <property type="project" value="TreeGrafter"/>
</dbReference>
<dbReference type="AlphaFoldDB" id="A0A1V9XJ67"/>
<dbReference type="EC" id="2.5.1.-" evidence="4"/>
<comment type="similarity">
    <text evidence="1 4">Belongs to the UPP synthase family.</text>
</comment>
<organism evidence="5 6">
    <name type="scientific">Tropilaelaps mercedesae</name>
    <dbReference type="NCBI Taxonomy" id="418985"/>
    <lineage>
        <taxon>Eukaryota</taxon>
        <taxon>Metazoa</taxon>
        <taxon>Ecdysozoa</taxon>
        <taxon>Arthropoda</taxon>
        <taxon>Chelicerata</taxon>
        <taxon>Arachnida</taxon>
        <taxon>Acari</taxon>
        <taxon>Parasitiformes</taxon>
        <taxon>Mesostigmata</taxon>
        <taxon>Gamasina</taxon>
        <taxon>Dermanyssoidea</taxon>
        <taxon>Laelapidae</taxon>
        <taxon>Tropilaelaps</taxon>
    </lineage>
</organism>
<dbReference type="Proteomes" id="UP000192247">
    <property type="component" value="Unassembled WGS sequence"/>
</dbReference>
<dbReference type="PROSITE" id="PS01066">
    <property type="entry name" value="UPP_SYNTHASE"/>
    <property type="match status" value="1"/>
</dbReference>
<dbReference type="SUPFAM" id="SSF64005">
    <property type="entry name" value="Undecaprenyl diphosphate synthase"/>
    <property type="match status" value="1"/>
</dbReference>
<keyword evidence="6" id="KW-1185">Reference proteome</keyword>
<sequence length="329" mass="37127">MLTGGNNMPVAGSASKNNPSRRNGISWLSRIAIRVLSVGHIPRHVALIMDGNRRYARKHHQPTTEVYSQGFDKLSEALFWCRQLGVHEVTVYAFSIENFRRTDKEVTSLLALAERTLRQLLADQTALEKDAVCFRILGNIAYLPVSLQQACAELTLATSHHRGQILNIALSYTAREEMCTAIEDLLTGADEGVICEEEFSEELLSAAMYSRHSIDPDLLVRTGETRLSNFLLWQTGATVIEFTSFLWPELGLWSFLGVIAAYQWQEIRIRNCVSRAGKKSPKLQAAANKSNVKISFETFIDRRRMLRLRDALLGRVIQRPWAEAVHDAQ</sequence>
<dbReference type="GO" id="GO:0045547">
    <property type="term" value="F:ditrans,polycis-polyprenyl diphosphate synthase [(2E,6E)-farnesyl diphosphate specific] activity"/>
    <property type="evidence" value="ECO:0007669"/>
    <property type="project" value="UniProtKB-EC"/>
</dbReference>
<dbReference type="InterPro" id="IPR018520">
    <property type="entry name" value="UPP_synth-like_CS"/>
</dbReference>
<dbReference type="InterPro" id="IPR001441">
    <property type="entry name" value="UPP_synth-like"/>
</dbReference>
<dbReference type="InParanoid" id="A0A1V9XJ67"/>
<dbReference type="PANTHER" id="PTHR10291">
    <property type="entry name" value="DEHYDRODOLICHYL DIPHOSPHATE SYNTHASE FAMILY MEMBER"/>
    <property type="match status" value="1"/>
</dbReference>
<dbReference type="OrthoDB" id="4173905at2759"/>
<dbReference type="GO" id="GO:0016094">
    <property type="term" value="P:polyprenol biosynthetic process"/>
    <property type="evidence" value="ECO:0007669"/>
    <property type="project" value="TreeGrafter"/>
</dbReference>
<evidence type="ECO:0000256" key="4">
    <source>
        <dbReference type="RuleBase" id="RU363018"/>
    </source>
</evidence>
<dbReference type="EMBL" id="MNPL01009851">
    <property type="protein sequence ID" value="OQR73496.1"/>
    <property type="molecule type" value="Genomic_DNA"/>
</dbReference>
<dbReference type="CDD" id="cd00475">
    <property type="entry name" value="Cis_IPPS"/>
    <property type="match status" value="1"/>
</dbReference>
<dbReference type="Gene3D" id="3.40.1180.10">
    <property type="entry name" value="Decaprenyl diphosphate synthase-like"/>
    <property type="match status" value="1"/>
</dbReference>
<comment type="catalytic activity">
    <reaction evidence="3">
        <text>n isopentenyl diphosphate + (2E,6E)-farnesyl diphosphate = a di-trans,poly-cis-polyprenyl diphosphate + n diphosphate</text>
        <dbReference type="Rhea" id="RHEA:53008"/>
        <dbReference type="Rhea" id="RHEA-COMP:19494"/>
        <dbReference type="ChEBI" id="CHEBI:33019"/>
        <dbReference type="ChEBI" id="CHEBI:128769"/>
        <dbReference type="ChEBI" id="CHEBI:136960"/>
        <dbReference type="ChEBI" id="CHEBI:175763"/>
        <dbReference type="EC" id="2.5.1.87"/>
    </reaction>
</comment>
<dbReference type="GO" id="GO:1904423">
    <property type="term" value="C:dehydrodolichyl diphosphate synthase complex"/>
    <property type="evidence" value="ECO:0007669"/>
    <property type="project" value="TreeGrafter"/>
</dbReference>
<protein>
    <recommendedName>
        <fullName evidence="4">Alkyl transferase</fullName>
        <ecNumber evidence="4">2.5.1.-</ecNumber>
    </recommendedName>
</protein>
<name>A0A1V9XJ67_9ACAR</name>
<dbReference type="InterPro" id="IPR036424">
    <property type="entry name" value="UPP_synth-like_sf"/>
</dbReference>
<dbReference type="HAMAP" id="MF_01139">
    <property type="entry name" value="ISPT"/>
    <property type="match status" value="1"/>
</dbReference>
<keyword evidence="2 4" id="KW-0808">Transferase</keyword>
<evidence type="ECO:0000256" key="3">
    <source>
        <dbReference type="ARBA" id="ARBA00047353"/>
    </source>
</evidence>
<proteinExistence type="inferred from homology"/>
<evidence type="ECO:0000313" key="6">
    <source>
        <dbReference type="Proteomes" id="UP000192247"/>
    </source>
</evidence>
<reference evidence="5 6" key="1">
    <citation type="journal article" date="2017" name="Gigascience">
        <title>Draft genome of the honey bee ectoparasitic mite, Tropilaelaps mercedesae, is shaped by the parasitic life history.</title>
        <authorList>
            <person name="Dong X."/>
            <person name="Armstrong S.D."/>
            <person name="Xia D."/>
            <person name="Makepeace B.L."/>
            <person name="Darby A.C."/>
            <person name="Kadowaki T."/>
        </authorList>
    </citation>
    <scope>NUCLEOTIDE SEQUENCE [LARGE SCALE GENOMIC DNA]</scope>
    <source>
        <strain evidence="5">Wuxi-XJTLU</strain>
    </source>
</reference>
<dbReference type="NCBIfam" id="TIGR00055">
    <property type="entry name" value="uppS"/>
    <property type="match status" value="1"/>
</dbReference>